<dbReference type="EMBL" id="VICG01000004">
    <property type="protein sequence ID" value="KAA8572795.1"/>
    <property type="molecule type" value="Genomic_DNA"/>
</dbReference>
<dbReference type="Pfam" id="PF13926">
    <property type="entry name" value="DUF4211"/>
    <property type="match status" value="1"/>
</dbReference>
<name>A0A5M9K1K7_MONFR</name>
<evidence type="ECO:0000256" key="1">
    <source>
        <dbReference type="SAM" id="MobiDB-lite"/>
    </source>
</evidence>
<feature type="compositionally biased region" description="Basic and acidic residues" evidence="1">
    <location>
        <begin position="626"/>
        <end position="642"/>
    </location>
</feature>
<evidence type="ECO:0000313" key="4">
    <source>
        <dbReference type="Proteomes" id="UP000322873"/>
    </source>
</evidence>
<feature type="region of interest" description="Disordered" evidence="1">
    <location>
        <begin position="1"/>
        <end position="467"/>
    </location>
</feature>
<evidence type="ECO:0000259" key="2">
    <source>
        <dbReference type="Pfam" id="PF13926"/>
    </source>
</evidence>
<reference evidence="3 4" key="1">
    <citation type="submission" date="2019-06" db="EMBL/GenBank/DDBJ databases">
        <title>Genome Sequence of the Brown Rot Fungal Pathogen Monilinia fructicola.</title>
        <authorList>
            <person name="De Miccolis Angelini R.M."/>
            <person name="Landi L."/>
            <person name="Abate D."/>
            <person name="Pollastro S."/>
            <person name="Romanazzi G."/>
            <person name="Faretra F."/>
        </authorList>
    </citation>
    <scope>NUCLEOTIDE SEQUENCE [LARGE SCALE GENOMIC DNA]</scope>
    <source>
        <strain evidence="3 4">Mfrc123</strain>
    </source>
</reference>
<feature type="compositionally biased region" description="Acidic residues" evidence="1">
    <location>
        <begin position="425"/>
        <end position="439"/>
    </location>
</feature>
<evidence type="ECO:0000313" key="3">
    <source>
        <dbReference type="EMBL" id="KAA8572795.1"/>
    </source>
</evidence>
<protein>
    <recommendedName>
        <fullName evidence="2">DUF4211 domain-containing protein</fullName>
    </recommendedName>
</protein>
<feature type="domain" description="DUF4211" evidence="2">
    <location>
        <begin position="462"/>
        <end position="603"/>
    </location>
</feature>
<dbReference type="PANTHER" id="PTHR14689:SF0">
    <property type="entry name" value="COILED-COIL DOMAIN-CONTAINING PROTEIN 82"/>
    <property type="match status" value="1"/>
</dbReference>
<dbReference type="Proteomes" id="UP000322873">
    <property type="component" value="Unassembled WGS sequence"/>
</dbReference>
<sequence>MSSSNISRKERRKKQTRLAFDSISVEVPSGSPAKNQGPSPAKVRYEKVSGGTSMGSGGRVTRSGKSSGSPFKASSSIKGKSGKKVKNGKINFGSLPTPEKSSQKDDTTVVGTGAASGSRQSTWGSQKRNLIQEGADSAEESTVEVEAKTPQRSNKKEIAVTRISDNESDVEITSDIRKSSGNGTSGRRSFTGREFIQGGSTYTAPLPSSGTRSRAPKALFHSPKLPTLSKSNPKKRSVTLSDTSDDDVFTPMSKPQGSQRPGLFNQKINAISQSSNKSCEEADDDSEVPQATLQNDSDDSDDEPLTSPMKRKRPTIISDDEDSDIESPVKRTKVVNEVDSDDDSPPMTKLSDITPPQYDSPAPSPQVKRTKRPPRKHRTAKQKQLEILKRKRAGESNPVLTDSESEEEEEARGLYDSGSDALSTFEDEEDDEDGGAEEFQETRKRKSPKKPARENEDEYDSDFVDDDDNGLLGIPDYAMIPLEFTAAAHKPLKEHFSEAVEWCVQNKINPGFNQSLMPIYKSAWNKLENAYSGLSGSKFVSTSWTRDFTKALYARPEFVTRRLHPGEAVDLLGETKCEACNRRKHVPTWGISLRGSAYYKDSLAEVEKDDSSTEDNDEEEDSDDEKDTRSLNSKDEPLPPQDKEYMIGAVCKENAENAHTLIHLKYALNQWVIGSLESQGHLTIEKLAKRDKMSARKRQKEVNGIVDRWKEEKEIKELYRIWKQQLETAENASTTGRR</sequence>
<proteinExistence type="predicted"/>
<feature type="compositionally biased region" description="Acidic residues" evidence="1">
    <location>
        <begin position="612"/>
        <end position="625"/>
    </location>
</feature>
<feature type="region of interest" description="Disordered" evidence="1">
    <location>
        <begin position="604"/>
        <end position="642"/>
    </location>
</feature>
<comment type="caution">
    <text evidence="3">The sequence shown here is derived from an EMBL/GenBank/DDBJ whole genome shotgun (WGS) entry which is preliminary data.</text>
</comment>
<dbReference type="PANTHER" id="PTHR14689">
    <property type="entry name" value="PHORBOL-ESTER_DAG-TYPE DOMAIN-CONTAINING PROTEIN"/>
    <property type="match status" value="1"/>
</dbReference>
<feature type="compositionally biased region" description="Basic residues" evidence="1">
    <location>
        <begin position="368"/>
        <end position="381"/>
    </location>
</feature>
<feature type="compositionally biased region" description="Basic and acidic residues" evidence="1">
    <location>
        <begin position="145"/>
        <end position="159"/>
    </location>
</feature>
<accession>A0A5M9K1K7</accession>
<dbReference type="AlphaFoldDB" id="A0A5M9K1K7"/>
<dbReference type="GO" id="GO:0005634">
    <property type="term" value="C:nucleus"/>
    <property type="evidence" value="ECO:0007669"/>
    <property type="project" value="TreeGrafter"/>
</dbReference>
<feature type="compositionally biased region" description="Polar residues" evidence="1">
    <location>
        <begin position="266"/>
        <end position="277"/>
    </location>
</feature>
<feature type="compositionally biased region" description="Polar residues" evidence="1">
    <location>
        <begin position="198"/>
        <end position="212"/>
    </location>
</feature>
<gene>
    <name evidence="3" type="ORF">EYC84_003376</name>
</gene>
<organism evidence="3 4">
    <name type="scientific">Monilinia fructicola</name>
    <name type="common">Brown rot fungus</name>
    <name type="synonym">Ciboria fructicola</name>
    <dbReference type="NCBI Taxonomy" id="38448"/>
    <lineage>
        <taxon>Eukaryota</taxon>
        <taxon>Fungi</taxon>
        <taxon>Dikarya</taxon>
        <taxon>Ascomycota</taxon>
        <taxon>Pezizomycotina</taxon>
        <taxon>Leotiomycetes</taxon>
        <taxon>Helotiales</taxon>
        <taxon>Sclerotiniaceae</taxon>
        <taxon>Monilinia</taxon>
    </lineage>
</organism>
<keyword evidence="4" id="KW-1185">Reference proteome</keyword>
<feature type="compositionally biased region" description="Low complexity" evidence="1">
    <location>
        <begin position="63"/>
        <end position="79"/>
    </location>
</feature>
<dbReference type="VEuPathDB" id="FungiDB:MFRU_003g00890"/>
<feature type="compositionally biased region" description="Polar residues" evidence="1">
    <location>
        <begin position="179"/>
        <end position="188"/>
    </location>
</feature>
<feature type="compositionally biased region" description="Acidic residues" evidence="1">
    <location>
        <begin position="455"/>
        <end position="467"/>
    </location>
</feature>
<feature type="compositionally biased region" description="Polar residues" evidence="1">
    <location>
        <begin position="115"/>
        <end position="129"/>
    </location>
</feature>
<dbReference type="InterPro" id="IPR025451">
    <property type="entry name" value="DUF4211"/>
</dbReference>